<dbReference type="Gene3D" id="3.90.70.10">
    <property type="entry name" value="Cysteine proteinases"/>
    <property type="match status" value="1"/>
</dbReference>
<dbReference type="InterPro" id="IPR050832">
    <property type="entry name" value="Bact_Acetyltransf"/>
</dbReference>
<reference evidence="4" key="1">
    <citation type="submission" date="2022-07" db="EMBL/GenBank/DDBJ databases">
        <title>Complete genome sequence of Salinispirillum sp. LH10-3-1 capable of multiple carbohydrate inversion isolated from a soda lake.</title>
        <authorList>
            <person name="Liu J."/>
            <person name="Zhai Y."/>
            <person name="Zhang H."/>
            <person name="Yang H."/>
            <person name="Qu J."/>
            <person name="Li J."/>
        </authorList>
    </citation>
    <scope>NUCLEOTIDE SEQUENCE</scope>
    <source>
        <strain evidence="4">LH 10-3-1</strain>
    </source>
</reference>
<dbReference type="InterPro" id="IPR016181">
    <property type="entry name" value="Acyl_CoA_acyltransferase"/>
</dbReference>
<accession>A0AB38YH04</accession>
<evidence type="ECO:0000256" key="2">
    <source>
        <dbReference type="ARBA" id="ARBA00023315"/>
    </source>
</evidence>
<keyword evidence="2" id="KW-0012">Acyltransferase</keyword>
<dbReference type="AlphaFoldDB" id="A0AB38YH04"/>
<evidence type="ECO:0000256" key="1">
    <source>
        <dbReference type="ARBA" id="ARBA00022679"/>
    </source>
</evidence>
<dbReference type="Gene3D" id="3.40.630.30">
    <property type="match status" value="1"/>
</dbReference>
<name>A0AB38YH04_9GAMM</name>
<dbReference type="PANTHER" id="PTHR43877:SF2">
    <property type="entry name" value="AMINOALKYLPHOSPHONATE N-ACETYLTRANSFERASE-RELATED"/>
    <property type="match status" value="1"/>
</dbReference>
<dbReference type="Pfam" id="PF11814">
    <property type="entry name" value="DUF3335"/>
    <property type="match status" value="1"/>
</dbReference>
<organism evidence="4">
    <name type="scientific">Salinispirillum sp. LH 10-3-1</name>
    <dbReference type="NCBI Taxonomy" id="2952525"/>
    <lineage>
        <taxon>Bacteria</taxon>
        <taxon>Pseudomonadati</taxon>
        <taxon>Pseudomonadota</taxon>
        <taxon>Gammaproteobacteria</taxon>
        <taxon>Oceanospirillales</taxon>
        <taxon>Saccharospirillaceae</taxon>
        <taxon>Salinispirillum</taxon>
    </lineage>
</organism>
<dbReference type="GO" id="GO:0016747">
    <property type="term" value="F:acyltransferase activity, transferring groups other than amino-acyl groups"/>
    <property type="evidence" value="ECO:0007669"/>
    <property type="project" value="InterPro"/>
</dbReference>
<gene>
    <name evidence="4" type="ORF">NFC81_15635</name>
</gene>
<dbReference type="PANTHER" id="PTHR43877">
    <property type="entry name" value="AMINOALKYLPHOSPHONATE N-ACETYLTRANSFERASE-RELATED-RELATED"/>
    <property type="match status" value="1"/>
</dbReference>
<dbReference type="EMBL" id="CP101717">
    <property type="protein sequence ID" value="WLD58125.1"/>
    <property type="molecule type" value="Genomic_DNA"/>
</dbReference>
<evidence type="ECO:0000313" key="4">
    <source>
        <dbReference type="EMBL" id="WLD58125.1"/>
    </source>
</evidence>
<dbReference type="InterPro" id="IPR021770">
    <property type="entry name" value="DUF3335"/>
</dbReference>
<evidence type="ECO:0000259" key="3">
    <source>
        <dbReference type="PROSITE" id="PS51186"/>
    </source>
</evidence>
<dbReference type="Pfam" id="PF00583">
    <property type="entry name" value="Acetyltransf_1"/>
    <property type="match status" value="1"/>
</dbReference>
<dbReference type="InterPro" id="IPR000182">
    <property type="entry name" value="GNAT_dom"/>
</dbReference>
<proteinExistence type="predicted"/>
<dbReference type="SUPFAM" id="SSF55729">
    <property type="entry name" value="Acyl-CoA N-acyltransferases (Nat)"/>
    <property type="match status" value="1"/>
</dbReference>
<protein>
    <submittedName>
        <fullName evidence="4">GNAT family N-acetyltransferase/peptidase C39 family protein</fullName>
    </submittedName>
</protein>
<dbReference type="CDD" id="cd04301">
    <property type="entry name" value="NAT_SF"/>
    <property type="match status" value="1"/>
</dbReference>
<dbReference type="RefSeq" id="WP_304995411.1">
    <property type="nucleotide sequence ID" value="NZ_CP101717.1"/>
</dbReference>
<feature type="domain" description="N-acetyltransferase" evidence="3">
    <location>
        <begin position="8"/>
        <end position="163"/>
    </location>
</feature>
<sequence>MKLSADSLHIRQATADDIPRLYSLEQQCFATDRLSRRSFRRLIKRDTADLWLAEHQPTATDASTETELLGYVLVLYRRGTALSRVYSLAVSPSAQGIGLGRRLMQMAEQAADARGCIHMRLEVRADNPAAIRLYKGLRYRQFAAVDDYYEDHTSALRFEKRIHHFDGQSVTPLPFYAQTTAFTCGPASLMMAMAALRPSMKTDRALELQLWREATTIYMTSGHGGCSPHGLALAAQRRGFNVDLYVNNLGPLFTEGVRNLEKKSVLEIVHQSFLEELQSVQLPIQTQVPDAAALAQRVMAGAIPLVLISSYRFTREKAPHWVVISAADDRYLYLHDPEIDEDDEASATDNVYVPVPYTDFDRMARFGQNALRTTVVLS</sequence>
<keyword evidence="1" id="KW-0808">Transferase</keyword>
<dbReference type="PROSITE" id="PS51186">
    <property type="entry name" value="GNAT"/>
    <property type="match status" value="1"/>
</dbReference>